<name>A0A2P2IVP3_RHIMU</name>
<protein>
    <submittedName>
        <fullName evidence="1">Uncharacterized protein</fullName>
    </submittedName>
</protein>
<sequence length="43" mass="4915">MMSNLFTDCPCPKLILVPMTARSACFLCHLCFKARFDCVSRFP</sequence>
<accession>A0A2P2IVP3</accession>
<reference evidence="1" key="1">
    <citation type="submission" date="2018-02" db="EMBL/GenBank/DDBJ databases">
        <title>Rhizophora mucronata_Transcriptome.</title>
        <authorList>
            <person name="Meera S.P."/>
            <person name="Sreeshan A."/>
            <person name="Augustine A."/>
        </authorList>
    </citation>
    <scope>NUCLEOTIDE SEQUENCE</scope>
    <source>
        <tissue evidence="1">Leaf</tissue>
    </source>
</reference>
<evidence type="ECO:0000313" key="1">
    <source>
        <dbReference type="EMBL" id="MBW85282.1"/>
    </source>
</evidence>
<proteinExistence type="predicted"/>
<dbReference type="EMBL" id="GGEC01004799">
    <property type="protein sequence ID" value="MBW85282.1"/>
    <property type="molecule type" value="Transcribed_RNA"/>
</dbReference>
<dbReference type="AlphaFoldDB" id="A0A2P2IVP3"/>
<organism evidence="1">
    <name type="scientific">Rhizophora mucronata</name>
    <name type="common">Asiatic mangrove</name>
    <dbReference type="NCBI Taxonomy" id="61149"/>
    <lineage>
        <taxon>Eukaryota</taxon>
        <taxon>Viridiplantae</taxon>
        <taxon>Streptophyta</taxon>
        <taxon>Embryophyta</taxon>
        <taxon>Tracheophyta</taxon>
        <taxon>Spermatophyta</taxon>
        <taxon>Magnoliopsida</taxon>
        <taxon>eudicotyledons</taxon>
        <taxon>Gunneridae</taxon>
        <taxon>Pentapetalae</taxon>
        <taxon>rosids</taxon>
        <taxon>fabids</taxon>
        <taxon>Malpighiales</taxon>
        <taxon>Rhizophoraceae</taxon>
        <taxon>Rhizophora</taxon>
    </lineage>
</organism>